<dbReference type="Gene3D" id="2.40.70.10">
    <property type="entry name" value="Acid Proteases"/>
    <property type="match status" value="1"/>
</dbReference>
<feature type="domain" description="Retropepsin-like aspartic endopeptidase" evidence="1">
    <location>
        <begin position="2"/>
        <end position="126"/>
    </location>
</feature>
<dbReference type="PANTHER" id="PTHR38037:SF2">
    <property type="entry name" value="ATP-DEPENDENT ZINC PROTEASE DOMAIN-CONTAINING PROTEIN-RELATED"/>
    <property type="match status" value="1"/>
</dbReference>
<reference evidence="2" key="1">
    <citation type="submission" date="2021-01" db="EMBL/GenBank/DDBJ databases">
        <title>Modified the classification status of verrucomicrobia.</title>
        <authorList>
            <person name="Feng X."/>
        </authorList>
    </citation>
    <scope>NUCLEOTIDE SEQUENCE</scope>
    <source>
        <strain evidence="2">KCTC 22041</strain>
    </source>
</reference>
<dbReference type="RefSeq" id="WP_200269047.1">
    <property type="nucleotide sequence ID" value="NZ_JAENIJ010000008.1"/>
</dbReference>
<dbReference type="InterPro" id="IPR021109">
    <property type="entry name" value="Peptidase_aspartic_dom_sf"/>
</dbReference>
<dbReference type="EMBL" id="JAENIJ010000008">
    <property type="protein sequence ID" value="MBK1882169.1"/>
    <property type="molecule type" value="Genomic_DNA"/>
</dbReference>
<keyword evidence="2" id="KW-0645">Protease</keyword>
<keyword evidence="2" id="KW-0378">Hydrolase</keyword>
<dbReference type="SUPFAM" id="SSF50630">
    <property type="entry name" value="Acid proteases"/>
    <property type="match status" value="1"/>
</dbReference>
<evidence type="ECO:0000259" key="1">
    <source>
        <dbReference type="Pfam" id="PF05618"/>
    </source>
</evidence>
<gene>
    <name evidence="2" type="ORF">JIN85_07075</name>
</gene>
<dbReference type="GO" id="GO:0008233">
    <property type="term" value="F:peptidase activity"/>
    <property type="evidence" value="ECO:0007669"/>
    <property type="project" value="UniProtKB-KW"/>
</dbReference>
<evidence type="ECO:0000313" key="3">
    <source>
        <dbReference type="Proteomes" id="UP000603141"/>
    </source>
</evidence>
<name>A0A934VW62_9BACT</name>
<dbReference type="Proteomes" id="UP000603141">
    <property type="component" value="Unassembled WGS sequence"/>
</dbReference>
<dbReference type="InterPro" id="IPR008503">
    <property type="entry name" value="Asp_endopeptidase"/>
</dbReference>
<dbReference type="Pfam" id="PF05618">
    <property type="entry name" value="Zn_protease"/>
    <property type="match status" value="1"/>
</dbReference>
<dbReference type="AlphaFoldDB" id="A0A934VW62"/>
<protein>
    <submittedName>
        <fullName evidence="2">ATP-dependent zinc protease</fullName>
    </submittedName>
</protein>
<dbReference type="PANTHER" id="PTHR38037">
    <property type="entry name" value="ZN_PROTEASE DOMAIN-CONTAINING PROTEIN"/>
    <property type="match status" value="1"/>
</dbReference>
<proteinExistence type="predicted"/>
<organism evidence="2 3">
    <name type="scientific">Luteolibacter pohnpeiensis</name>
    <dbReference type="NCBI Taxonomy" id="454153"/>
    <lineage>
        <taxon>Bacteria</taxon>
        <taxon>Pseudomonadati</taxon>
        <taxon>Verrucomicrobiota</taxon>
        <taxon>Verrucomicrobiia</taxon>
        <taxon>Verrucomicrobiales</taxon>
        <taxon>Verrucomicrobiaceae</taxon>
        <taxon>Luteolibacter</taxon>
    </lineage>
</organism>
<keyword evidence="3" id="KW-1185">Reference proteome</keyword>
<dbReference type="GO" id="GO:0006508">
    <property type="term" value="P:proteolysis"/>
    <property type="evidence" value="ECO:0007669"/>
    <property type="project" value="UniProtKB-KW"/>
</dbReference>
<evidence type="ECO:0000313" key="2">
    <source>
        <dbReference type="EMBL" id="MBK1882169.1"/>
    </source>
</evidence>
<comment type="caution">
    <text evidence="2">The sequence shown here is derived from an EMBL/GenBank/DDBJ whole genome shotgun (WGS) entry which is preliminary data.</text>
</comment>
<sequence>MIIGWREWIELPEWSLRMRAKADTGARSSAIDCAEIVELPNDRVRFTVRLDRKQKKLITLEEQIKFRKRVRSSTGDGNDRIFVETTLRLAGVEKKIVMSLVSRKTMIHRILLGREALGDDFLVNSAVDHWATPRKRGKSAPPAEN</sequence>
<accession>A0A934VW62</accession>